<dbReference type="EMBL" id="FLQY01000040">
    <property type="protein sequence ID" value="SBT04685.1"/>
    <property type="molecule type" value="Genomic_DNA"/>
</dbReference>
<evidence type="ECO:0000313" key="3">
    <source>
        <dbReference type="Proteomes" id="UP000199600"/>
    </source>
</evidence>
<organism evidence="2 3">
    <name type="scientific">Candidatus Propionivibrio aalborgensis</name>
    <dbReference type="NCBI Taxonomy" id="1860101"/>
    <lineage>
        <taxon>Bacteria</taxon>
        <taxon>Pseudomonadati</taxon>
        <taxon>Pseudomonadota</taxon>
        <taxon>Betaproteobacteria</taxon>
        <taxon>Rhodocyclales</taxon>
        <taxon>Rhodocyclaceae</taxon>
        <taxon>Propionivibrio</taxon>
    </lineage>
</organism>
<gene>
    <name evidence="2" type="ORF">PROAA_1340010</name>
</gene>
<keyword evidence="1" id="KW-0472">Membrane</keyword>
<protein>
    <submittedName>
        <fullName evidence="2">Uncharacterized protein</fullName>
    </submittedName>
</protein>
<proteinExistence type="predicted"/>
<feature type="transmembrane region" description="Helical" evidence="1">
    <location>
        <begin position="43"/>
        <end position="63"/>
    </location>
</feature>
<dbReference type="AlphaFoldDB" id="A0A1A8XHQ1"/>
<name>A0A1A8XHQ1_9RHOO</name>
<evidence type="ECO:0000256" key="1">
    <source>
        <dbReference type="SAM" id="Phobius"/>
    </source>
</evidence>
<sequence>MVDIPHKVMVCPGCAREVPSGAPYCPYCCGEDGREGALKRGGFIGGIFGLMAGGLAASVWFAFIGPEHATWNATLGMVFGGVIAGLVLGLIHQRKR</sequence>
<evidence type="ECO:0000313" key="2">
    <source>
        <dbReference type="EMBL" id="SBT04685.1"/>
    </source>
</evidence>
<dbReference type="Proteomes" id="UP000199600">
    <property type="component" value="Unassembled WGS sequence"/>
</dbReference>
<keyword evidence="1" id="KW-1133">Transmembrane helix</keyword>
<keyword evidence="1" id="KW-0812">Transmembrane</keyword>
<accession>A0A1A8XHQ1</accession>
<keyword evidence="3" id="KW-1185">Reference proteome</keyword>
<feature type="transmembrane region" description="Helical" evidence="1">
    <location>
        <begin position="69"/>
        <end position="91"/>
    </location>
</feature>
<reference evidence="2 3" key="1">
    <citation type="submission" date="2016-06" db="EMBL/GenBank/DDBJ databases">
        <authorList>
            <person name="Kjaerup R.B."/>
            <person name="Dalgaard T.S."/>
            <person name="Juul-Madsen H.R."/>
        </authorList>
    </citation>
    <scope>NUCLEOTIDE SEQUENCE [LARGE SCALE GENOMIC DNA]</scope>
    <source>
        <strain evidence="2">2</strain>
    </source>
</reference>